<feature type="domain" description="Tetrapyrrole methylase" evidence="6">
    <location>
        <begin position="24"/>
        <end position="160"/>
    </location>
</feature>
<keyword evidence="2" id="KW-0698">rRNA processing</keyword>
<evidence type="ECO:0000256" key="5">
    <source>
        <dbReference type="ARBA" id="ARBA00022691"/>
    </source>
</evidence>
<evidence type="ECO:0000256" key="4">
    <source>
        <dbReference type="ARBA" id="ARBA00022679"/>
    </source>
</evidence>
<dbReference type="CDD" id="cd11648">
    <property type="entry name" value="RsmI"/>
    <property type="match status" value="1"/>
</dbReference>
<gene>
    <name evidence="7" type="ORF">METZ01_LOCUS237091</name>
</gene>
<reference evidence="7" key="1">
    <citation type="submission" date="2018-05" db="EMBL/GenBank/DDBJ databases">
        <authorList>
            <person name="Lanie J.A."/>
            <person name="Ng W.-L."/>
            <person name="Kazmierczak K.M."/>
            <person name="Andrzejewski T.M."/>
            <person name="Davidsen T.M."/>
            <person name="Wayne K.J."/>
            <person name="Tettelin H."/>
            <person name="Glass J.I."/>
            <person name="Rusch D."/>
            <person name="Podicherti R."/>
            <person name="Tsui H.-C.T."/>
            <person name="Winkler M.E."/>
        </authorList>
    </citation>
    <scope>NUCLEOTIDE SEQUENCE</scope>
</reference>
<keyword evidence="4" id="KW-0808">Transferase</keyword>
<dbReference type="PANTHER" id="PTHR46111:SF1">
    <property type="entry name" value="RIBOSOMAL RNA SMALL SUBUNIT METHYLTRANSFERASE I"/>
    <property type="match status" value="1"/>
</dbReference>
<dbReference type="SUPFAM" id="SSF53790">
    <property type="entry name" value="Tetrapyrrole methylase"/>
    <property type="match status" value="1"/>
</dbReference>
<evidence type="ECO:0000256" key="1">
    <source>
        <dbReference type="ARBA" id="ARBA00022490"/>
    </source>
</evidence>
<dbReference type="InterPro" id="IPR035996">
    <property type="entry name" value="4pyrrol_Methylase_sf"/>
</dbReference>
<evidence type="ECO:0000256" key="3">
    <source>
        <dbReference type="ARBA" id="ARBA00022603"/>
    </source>
</evidence>
<protein>
    <recommendedName>
        <fullName evidence="6">Tetrapyrrole methylase domain-containing protein</fullName>
    </recommendedName>
</protein>
<dbReference type="InterPro" id="IPR008189">
    <property type="entry name" value="rRNA_ssu_MeTfrase_I"/>
</dbReference>
<dbReference type="FunFam" id="3.30.950.10:FF:000002">
    <property type="entry name" value="Ribosomal RNA small subunit methyltransferase I"/>
    <property type="match status" value="1"/>
</dbReference>
<dbReference type="AlphaFoldDB" id="A0A382HBF8"/>
<dbReference type="Gene3D" id="3.30.950.10">
    <property type="entry name" value="Methyltransferase, Cobalt-precorrin-4 Transmethylase, Domain 2"/>
    <property type="match status" value="1"/>
</dbReference>
<evidence type="ECO:0000256" key="2">
    <source>
        <dbReference type="ARBA" id="ARBA00022552"/>
    </source>
</evidence>
<dbReference type="InterPro" id="IPR014776">
    <property type="entry name" value="4pyrrole_Mease_sub2"/>
</dbReference>
<sequence length="194" mass="22369">MLSHFNINKPLISYFEHNELKRIPQILKRINSGENCALITDAGTPAISDPAYKLIRNAIDQNIIIESVPGPSSVLTALTASGLPTDRFIFEGFLPPRKNRKSRLERLKDEVATLIFFENPKRLHRTLNDIHTYIGDRPAVIAREMTKIHEEYLRGTVSQLISYTEKNTMKGQDHQNIQLGIYMHYFVRWLLQLL</sequence>
<proteinExistence type="predicted"/>
<keyword evidence="1" id="KW-0963">Cytoplasm</keyword>
<dbReference type="Pfam" id="PF00590">
    <property type="entry name" value="TP_methylase"/>
    <property type="match status" value="1"/>
</dbReference>
<dbReference type="GO" id="GO:0008168">
    <property type="term" value="F:methyltransferase activity"/>
    <property type="evidence" value="ECO:0007669"/>
    <property type="project" value="UniProtKB-KW"/>
</dbReference>
<accession>A0A382HBF8</accession>
<organism evidence="7">
    <name type="scientific">marine metagenome</name>
    <dbReference type="NCBI Taxonomy" id="408172"/>
    <lineage>
        <taxon>unclassified sequences</taxon>
        <taxon>metagenomes</taxon>
        <taxon>ecological metagenomes</taxon>
    </lineage>
</organism>
<feature type="non-terminal residue" evidence="7">
    <location>
        <position position="194"/>
    </location>
</feature>
<dbReference type="GO" id="GO:0032259">
    <property type="term" value="P:methylation"/>
    <property type="evidence" value="ECO:0007669"/>
    <property type="project" value="UniProtKB-KW"/>
</dbReference>
<dbReference type="GO" id="GO:0006364">
    <property type="term" value="P:rRNA processing"/>
    <property type="evidence" value="ECO:0007669"/>
    <property type="project" value="UniProtKB-KW"/>
</dbReference>
<dbReference type="PANTHER" id="PTHR46111">
    <property type="entry name" value="RIBOSOMAL RNA SMALL SUBUNIT METHYLTRANSFERASE I"/>
    <property type="match status" value="1"/>
</dbReference>
<evidence type="ECO:0000259" key="6">
    <source>
        <dbReference type="Pfam" id="PF00590"/>
    </source>
</evidence>
<dbReference type="EMBL" id="UINC01060097">
    <property type="protein sequence ID" value="SVB84237.1"/>
    <property type="molecule type" value="Genomic_DNA"/>
</dbReference>
<keyword evidence="5" id="KW-0949">S-adenosyl-L-methionine</keyword>
<evidence type="ECO:0000313" key="7">
    <source>
        <dbReference type="EMBL" id="SVB84237.1"/>
    </source>
</evidence>
<keyword evidence="3" id="KW-0489">Methyltransferase</keyword>
<dbReference type="InterPro" id="IPR000878">
    <property type="entry name" value="4pyrrol_Mease"/>
</dbReference>
<dbReference type="InterPro" id="IPR014777">
    <property type="entry name" value="4pyrrole_Mease_sub1"/>
</dbReference>
<name>A0A382HBF8_9ZZZZ</name>
<dbReference type="Gene3D" id="3.40.1010.10">
    <property type="entry name" value="Cobalt-precorrin-4 Transmethylase, Domain 1"/>
    <property type="match status" value="1"/>
</dbReference>